<feature type="compositionally biased region" description="Basic and acidic residues" evidence="1">
    <location>
        <begin position="179"/>
        <end position="193"/>
    </location>
</feature>
<organism evidence="2 3">
    <name type="scientific">Stephanodiscus triporus</name>
    <dbReference type="NCBI Taxonomy" id="2934178"/>
    <lineage>
        <taxon>Eukaryota</taxon>
        <taxon>Sar</taxon>
        <taxon>Stramenopiles</taxon>
        <taxon>Ochrophyta</taxon>
        <taxon>Bacillariophyta</taxon>
        <taxon>Coscinodiscophyceae</taxon>
        <taxon>Thalassiosirophycidae</taxon>
        <taxon>Stephanodiscales</taxon>
        <taxon>Stephanodiscaceae</taxon>
        <taxon>Stephanodiscus</taxon>
    </lineage>
</organism>
<comment type="caution">
    <text evidence="2">The sequence shown here is derived from an EMBL/GenBank/DDBJ whole genome shotgun (WGS) entry which is preliminary data.</text>
</comment>
<keyword evidence="3" id="KW-1185">Reference proteome</keyword>
<protein>
    <submittedName>
        <fullName evidence="2">Uncharacterized protein</fullName>
    </submittedName>
</protein>
<dbReference type="Proteomes" id="UP001530315">
    <property type="component" value="Unassembled WGS sequence"/>
</dbReference>
<feature type="region of interest" description="Disordered" evidence="1">
    <location>
        <begin position="65"/>
        <end position="90"/>
    </location>
</feature>
<evidence type="ECO:0000256" key="1">
    <source>
        <dbReference type="SAM" id="MobiDB-lite"/>
    </source>
</evidence>
<feature type="region of interest" description="Disordered" evidence="1">
    <location>
        <begin position="179"/>
        <end position="208"/>
    </location>
</feature>
<evidence type="ECO:0000313" key="2">
    <source>
        <dbReference type="EMBL" id="KAL3803423.1"/>
    </source>
</evidence>
<proteinExistence type="predicted"/>
<gene>
    <name evidence="2" type="ORF">ACHAW5_001921</name>
</gene>
<dbReference type="AlphaFoldDB" id="A0ABD3QTD9"/>
<evidence type="ECO:0000313" key="3">
    <source>
        <dbReference type="Proteomes" id="UP001530315"/>
    </source>
</evidence>
<dbReference type="EMBL" id="JALLAZ020000114">
    <property type="protein sequence ID" value="KAL3803423.1"/>
    <property type="molecule type" value="Genomic_DNA"/>
</dbReference>
<accession>A0ABD3QTD9</accession>
<reference evidence="2 3" key="1">
    <citation type="submission" date="2024-10" db="EMBL/GenBank/DDBJ databases">
        <title>Updated reference genomes for cyclostephanoid diatoms.</title>
        <authorList>
            <person name="Roberts W.R."/>
            <person name="Alverson A.J."/>
        </authorList>
    </citation>
    <scope>NUCLEOTIDE SEQUENCE [LARGE SCALE GENOMIC DNA]</scope>
    <source>
        <strain evidence="2 3">AJA276-08</strain>
    </source>
</reference>
<name>A0ABD3QTD9_9STRA</name>
<feature type="compositionally biased region" description="Low complexity" evidence="1">
    <location>
        <begin position="65"/>
        <end position="77"/>
    </location>
</feature>
<sequence length="672" mass="74201">MEKILLTEHSSQQLTTAHNTATTHSGILMKDFPFPATCSPDIMTAVHASHGTRKREQSTISYYDSISSSHSSNTQQHTMAANLPNSITSRRQNRCRRAEAYASALYYSECSLGGISPRGAAEAQENARTCQSRWWLKGNDPNHPSMNGQCLSGASEMRTSCHAETAYEDTKTNQALESVDRKRVEDTPIHEESVSEVVNNQDDHDVPVEDDPNAPILARDDDLGSSFGTLTNFSCSRNNFSYSAANRLVAAQRNPKPLAVSTYSLLLPRWLTDPHPGPVLTALVLKQDEVSSEEMLNTHASYPNQLLASKPSFSKTPHEAVQVTSESDADDSTIFSSSCSCDSNYVHPTSNYRQGITKRIRDDISSTLDQTYLDAKIDAAKAELLSRLRDEGISPGFKASLASLEKHTLLKASVTKKRKLGSSIQGSDGINIDGTWMMISPPDYPSVLGKNLEGDSLFTLERMTFGMFEPSDMICSIQKQYNTIKSVKSRDLHLYVPKSLRLEVANERGRRSGGRLKTYNIIASFTVEQTKGSRYSENATSQDPSREPLRGILTNYGYALPDPTNSNRKSIWFTGGTIEPADERSLSEWKKVFGPKTDNGLSSIEADEAKALASKMLLGVIHEPMDDQGVVGYRLNRPIGGHGNAYCDVIYMDDDIRVMRGNSGSIYVFQRV</sequence>